<sequence length="427" mass="46981">MDFVLDIKEKDVGPVKAPSFPAPKSATTGFPEHKKRTRVSAFKKQRNGADSFLTKRPDAPEATNLPAPAPAQQTPPGRMAGGQERKIIDQENRDLLASMSPEQIEEERQELLNRLDPRIVQMFLRRANIEETNSPSPFDEPPEADEDEDKNKDVATSKPEESPSTTAEDAPAIPKDNKRKKSVRFEDDAPPPPEPPSELFEAASEQPPPPPPPPPSNSDAFAPNTTHFPHAKPLPDLDPSDPDFLQTLHSKYFADLPADPSKLAWMAPLPTPDSLADRESPYYPGQDSLPISALRFDFKGQLLAPSTSRTIPVTQGLHHHGLAPEAAGYTISELGILARSAVPAQRCIAFQTLGRILYKLGQGVWGGAEGDLAKGIWRTAQENRVMDSLLEAADVPEWQGHRGSRAYAVEALWLFEKGGWKEKFQGR</sequence>
<dbReference type="PANTHER" id="PTHR21483">
    <property type="entry name" value="RNA POLYMERASE II-ASSOCIATED PROTEIN 1"/>
    <property type="match status" value="1"/>
</dbReference>
<feature type="compositionally biased region" description="Basic and acidic residues" evidence="2">
    <location>
        <begin position="149"/>
        <end position="161"/>
    </location>
</feature>
<evidence type="ECO:0000259" key="3">
    <source>
        <dbReference type="Pfam" id="PF08620"/>
    </source>
</evidence>
<dbReference type="InterPro" id="IPR013930">
    <property type="entry name" value="RPAP1_N"/>
</dbReference>
<dbReference type="PANTHER" id="PTHR21483:SF18">
    <property type="entry name" value="RNA POLYMERASE II-ASSOCIATED PROTEIN 1"/>
    <property type="match status" value="1"/>
</dbReference>
<feature type="compositionally biased region" description="Basic and acidic residues" evidence="2">
    <location>
        <begin position="83"/>
        <end position="94"/>
    </location>
</feature>
<feature type="compositionally biased region" description="Basic residues" evidence="2">
    <location>
        <begin position="33"/>
        <end position="46"/>
    </location>
</feature>
<keyword evidence="6" id="KW-1185">Reference proteome</keyword>
<gene>
    <name evidence="5" type="ORF">VM1G_07731</name>
</gene>
<organism evidence="5 6">
    <name type="scientific">Cytospora mali</name>
    <name type="common">Apple Valsa canker fungus</name>
    <name type="synonym">Valsa mali</name>
    <dbReference type="NCBI Taxonomy" id="578113"/>
    <lineage>
        <taxon>Eukaryota</taxon>
        <taxon>Fungi</taxon>
        <taxon>Dikarya</taxon>
        <taxon>Ascomycota</taxon>
        <taxon>Pezizomycotina</taxon>
        <taxon>Sordariomycetes</taxon>
        <taxon>Sordariomycetidae</taxon>
        <taxon>Diaporthales</taxon>
        <taxon>Cytosporaceae</taxon>
        <taxon>Cytospora</taxon>
    </lineage>
</organism>
<name>A0A194W8P1_CYTMA</name>
<dbReference type="Pfam" id="PF08620">
    <property type="entry name" value="RPAP1_C"/>
    <property type="match status" value="1"/>
</dbReference>
<accession>A0A194W8P1</accession>
<feature type="domain" description="RPAP1 C-terminal" evidence="3">
    <location>
        <begin position="294"/>
        <end position="360"/>
    </location>
</feature>
<feature type="compositionally biased region" description="Pro residues" evidence="2">
    <location>
        <begin position="206"/>
        <end position="216"/>
    </location>
</feature>
<dbReference type="AlphaFoldDB" id="A0A194W8P1"/>
<protein>
    <submittedName>
        <fullName evidence="5">RNA polymerase II-associated protein RBA50</fullName>
    </submittedName>
</protein>
<evidence type="ECO:0000259" key="4">
    <source>
        <dbReference type="Pfam" id="PF08621"/>
    </source>
</evidence>
<evidence type="ECO:0000313" key="6">
    <source>
        <dbReference type="Proteomes" id="UP000078559"/>
    </source>
</evidence>
<feature type="compositionally biased region" description="Basic and acidic residues" evidence="2">
    <location>
        <begin position="1"/>
        <end position="13"/>
    </location>
</feature>
<evidence type="ECO:0000313" key="5">
    <source>
        <dbReference type="EMBL" id="KUI72468.1"/>
    </source>
</evidence>
<reference evidence="5" key="1">
    <citation type="submission" date="2014-12" db="EMBL/GenBank/DDBJ databases">
        <title>Genome Sequence of Valsa Canker Pathogens Uncovers a Specific Adaption of Colonization on Woody Bark.</title>
        <authorList>
            <person name="Yin Z."/>
            <person name="Liu H."/>
            <person name="Gao X."/>
            <person name="Li Z."/>
            <person name="Song N."/>
            <person name="Ke X."/>
            <person name="Dai Q."/>
            <person name="Wu Y."/>
            <person name="Sun Y."/>
            <person name="Xu J.-R."/>
            <person name="Kang Z.K."/>
            <person name="Wang L."/>
            <person name="Huang L."/>
        </authorList>
    </citation>
    <scope>NUCLEOTIDE SEQUENCE [LARGE SCALE GENOMIC DNA]</scope>
    <source>
        <strain evidence="5">03-8</strain>
    </source>
</reference>
<proteinExistence type="inferred from homology"/>
<evidence type="ECO:0000256" key="1">
    <source>
        <dbReference type="ARBA" id="ARBA00009953"/>
    </source>
</evidence>
<dbReference type="OrthoDB" id="348201at2759"/>
<dbReference type="Pfam" id="PF08621">
    <property type="entry name" value="RPAP1_N"/>
    <property type="match status" value="1"/>
</dbReference>
<feature type="region of interest" description="Disordered" evidence="2">
    <location>
        <begin position="1"/>
        <end position="243"/>
    </location>
</feature>
<dbReference type="InterPro" id="IPR013929">
    <property type="entry name" value="RPAP1_C"/>
</dbReference>
<feature type="domain" description="RPAP1 N-terminal" evidence="4">
    <location>
        <begin position="88"/>
        <end position="130"/>
    </location>
</feature>
<evidence type="ECO:0000256" key="2">
    <source>
        <dbReference type="SAM" id="MobiDB-lite"/>
    </source>
</evidence>
<dbReference type="EMBL" id="CM003105">
    <property type="protein sequence ID" value="KUI72468.1"/>
    <property type="molecule type" value="Genomic_DNA"/>
</dbReference>
<feature type="compositionally biased region" description="Polar residues" evidence="2">
    <location>
        <begin position="217"/>
        <end position="227"/>
    </location>
</feature>
<dbReference type="InterPro" id="IPR039913">
    <property type="entry name" value="RPAP1/Rba50"/>
</dbReference>
<dbReference type="GO" id="GO:0006366">
    <property type="term" value="P:transcription by RNA polymerase II"/>
    <property type="evidence" value="ECO:0007669"/>
    <property type="project" value="InterPro"/>
</dbReference>
<dbReference type="Proteomes" id="UP000078559">
    <property type="component" value="Chromosome 8"/>
</dbReference>
<comment type="similarity">
    <text evidence="1">Belongs to the RPAP1 family.</text>
</comment>